<feature type="region of interest" description="Disordered" evidence="1">
    <location>
        <begin position="41"/>
        <end position="164"/>
    </location>
</feature>
<sequence length="200" mass="20772">MRAEHVVEEDIEDVRGGGGVVQEQGGHGGRVVQMAFEITASKSSSSSKFMEVIGGGEGDDGGAGERVDGARDRDGSRSGGSSGCASAGEGAQGQLDIHADVDIRLHNNPPPLGAYPSSPPQPQNSNWAATAHPQGSTELRRRGRWVVGPPHNDPALGDEEDVTSPREELVEIAGSKGNHTAYIASAAHPQRAHPPKSAHN</sequence>
<feature type="region of interest" description="Disordered" evidence="1">
    <location>
        <begin position="1"/>
        <end position="28"/>
    </location>
</feature>
<dbReference type="Proteomes" id="UP000298030">
    <property type="component" value="Unassembled WGS sequence"/>
</dbReference>
<comment type="caution">
    <text evidence="2">The sequence shown here is derived from an EMBL/GenBank/DDBJ whole genome shotgun (WGS) entry which is preliminary data.</text>
</comment>
<proteinExistence type="predicted"/>
<name>A0A4Y7S2V5_COPMI</name>
<reference evidence="2 3" key="1">
    <citation type="journal article" date="2019" name="Nat. Ecol. Evol.">
        <title>Megaphylogeny resolves global patterns of mushroom evolution.</title>
        <authorList>
            <person name="Varga T."/>
            <person name="Krizsan K."/>
            <person name="Foldi C."/>
            <person name="Dima B."/>
            <person name="Sanchez-Garcia M."/>
            <person name="Sanchez-Ramirez S."/>
            <person name="Szollosi G.J."/>
            <person name="Szarkandi J.G."/>
            <person name="Papp V."/>
            <person name="Albert L."/>
            <person name="Andreopoulos W."/>
            <person name="Angelini C."/>
            <person name="Antonin V."/>
            <person name="Barry K.W."/>
            <person name="Bougher N.L."/>
            <person name="Buchanan P."/>
            <person name="Buyck B."/>
            <person name="Bense V."/>
            <person name="Catcheside P."/>
            <person name="Chovatia M."/>
            <person name="Cooper J."/>
            <person name="Damon W."/>
            <person name="Desjardin D."/>
            <person name="Finy P."/>
            <person name="Geml J."/>
            <person name="Haridas S."/>
            <person name="Hughes K."/>
            <person name="Justo A."/>
            <person name="Karasinski D."/>
            <person name="Kautmanova I."/>
            <person name="Kiss B."/>
            <person name="Kocsube S."/>
            <person name="Kotiranta H."/>
            <person name="LaButti K.M."/>
            <person name="Lechner B.E."/>
            <person name="Liimatainen K."/>
            <person name="Lipzen A."/>
            <person name="Lukacs Z."/>
            <person name="Mihaltcheva S."/>
            <person name="Morgado L.N."/>
            <person name="Niskanen T."/>
            <person name="Noordeloos M.E."/>
            <person name="Ohm R.A."/>
            <person name="Ortiz-Santana B."/>
            <person name="Ovrebo C."/>
            <person name="Racz N."/>
            <person name="Riley R."/>
            <person name="Savchenko A."/>
            <person name="Shiryaev A."/>
            <person name="Soop K."/>
            <person name="Spirin V."/>
            <person name="Szebenyi C."/>
            <person name="Tomsovsky M."/>
            <person name="Tulloss R.E."/>
            <person name="Uehling J."/>
            <person name="Grigoriev I.V."/>
            <person name="Vagvolgyi C."/>
            <person name="Papp T."/>
            <person name="Martin F.M."/>
            <person name="Miettinen O."/>
            <person name="Hibbett D.S."/>
            <person name="Nagy L.G."/>
        </authorList>
    </citation>
    <scope>NUCLEOTIDE SEQUENCE [LARGE SCALE GENOMIC DNA]</scope>
    <source>
        <strain evidence="2 3">FP101781</strain>
    </source>
</reference>
<dbReference type="EMBL" id="QPFP01000349">
    <property type="protein sequence ID" value="TEB15662.1"/>
    <property type="molecule type" value="Genomic_DNA"/>
</dbReference>
<accession>A0A4Y7S2V5</accession>
<evidence type="ECO:0000313" key="2">
    <source>
        <dbReference type="EMBL" id="TEB15662.1"/>
    </source>
</evidence>
<gene>
    <name evidence="2" type="ORF">FA13DRAFT_1804948</name>
</gene>
<keyword evidence="3" id="KW-1185">Reference proteome</keyword>
<feature type="compositionally biased region" description="Gly residues" evidence="1">
    <location>
        <begin position="16"/>
        <end position="28"/>
    </location>
</feature>
<organism evidence="2 3">
    <name type="scientific">Coprinellus micaceus</name>
    <name type="common">Glistening ink-cap mushroom</name>
    <name type="synonym">Coprinus micaceus</name>
    <dbReference type="NCBI Taxonomy" id="71717"/>
    <lineage>
        <taxon>Eukaryota</taxon>
        <taxon>Fungi</taxon>
        <taxon>Dikarya</taxon>
        <taxon>Basidiomycota</taxon>
        <taxon>Agaricomycotina</taxon>
        <taxon>Agaricomycetes</taxon>
        <taxon>Agaricomycetidae</taxon>
        <taxon>Agaricales</taxon>
        <taxon>Agaricineae</taxon>
        <taxon>Psathyrellaceae</taxon>
        <taxon>Coprinellus</taxon>
    </lineage>
</organism>
<evidence type="ECO:0000313" key="3">
    <source>
        <dbReference type="Proteomes" id="UP000298030"/>
    </source>
</evidence>
<dbReference type="AlphaFoldDB" id="A0A4Y7S2V5"/>
<feature type="compositionally biased region" description="Basic and acidic residues" evidence="1">
    <location>
        <begin position="63"/>
        <end position="76"/>
    </location>
</feature>
<evidence type="ECO:0000256" key="1">
    <source>
        <dbReference type="SAM" id="MobiDB-lite"/>
    </source>
</evidence>
<feature type="compositionally biased region" description="Pro residues" evidence="1">
    <location>
        <begin position="108"/>
        <end position="122"/>
    </location>
</feature>
<protein>
    <submittedName>
        <fullName evidence="2">Uncharacterized protein</fullName>
    </submittedName>
</protein>